<proteinExistence type="predicted"/>
<dbReference type="Proteomes" id="UP001162992">
    <property type="component" value="Chromosome 4"/>
</dbReference>
<reference evidence="2" key="1">
    <citation type="journal article" date="2024" name="Proc. Natl. Acad. Sci. U.S.A.">
        <title>Extraordinary preservation of gene collinearity over three hundred million years revealed in homosporous lycophytes.</title>
        <authorList>
            <person name="Li C."/>
            <person name="Wickell D."/>
            <person name="Kuo L.Y."/>
            <person name="Chen X."/>
            <person name="Nie B."/>
            <person name="Liao X."/>
            <person name="Peng D."/>
            <person name="Ji J."/>
            <person name="Jenkins J."/>
            <person name="Williams M."/>
            <person name="Shu S."/>
            <person name="Plott C."/>
            <person name="Barry K."/>
            <person name="Rajasekar S."/>
            <person name="Grimwood J."/>
            <person name="Han X."/>
            <person name="Sun S."/>
            <person name="Hou Z."/>
            <person name="He W."/>
            <person name="Dai G."/>
            <person name="Sun C."/>
            <person name="Schmutz J."/>
            <person name="Leebens-Mack J.H."/>
            <person name="Li F.W."/>
            <person name="Wang L."/>
        </authorList>
    </citation>
    <scope>NUCLEOTIDE SEQUENCE [LARGE SCALE GENOMIC DNA]</scope>
    <source>
        <strain evidence="2">cv. PW_Plant_1</strain>
    </source>
</reference>
<organism evidence="1 2">
    <name type="scientific">Diphasiastrum complanatum</name>
    <name type="common">Issler's clubmoss</name>
    <name type="synonym">Lycopodium complanatum</name>
    <dbReference type="NCBI Taxonomy" id="34168"/>
    <lineage>
        <taxon>Eukaryota</taxon>
        <taxon>Viridiplantae</taxon>
        <taxon>Streptophyta</taxon>
        <taxon>Embryophyta</taxon>
        <taxon>Tracheophyta</taxon>
        <taxon>Lycopodiopsida</taxon>
        <taxon>Lycopodiales</taxon>
        <taxon>Lycopodiaceae</taxon>
        <taxon>Lycopodioideae</taxon>
        <taxon>Diphasiastrum</taxon>
    </lineage>
</organism>
<evidence type="ECO:0000313" key="2">
    <source>
        <dbReference type="Proteomes" id="UP001162992"/>
    </source>
</evidence>
<keyword evidence="2" id="KW-1185">Reference proteome</keyword>
<accession>A0ACC2DWJ5</accession>
<sequence length="59" mass="6645">MGLIRSTFSFSLGTLFGVYLAQNYNLPNVQGLVNIGLLMAKQIEAAYRKSSRDRDDFDK</sequence>
<gene>
    <name evidence="1" type="ORF">O6H91_04G048100</name>
</gene>
<comment type="caution">
    <text evidence="1">The sequence shown here is derived from an EMBL/GenBank/DDBJ whole genome shotgun (WGS) entry which is preliminary data.</text>
</comment>
<name>A0ACC2DWJ5_DIPCM</name>
<dbReference type="EMBL" id="CM055095">
    <property type="protein sequence ID" value="KAJ7558611.1"/>
    <property type="molecule type" value="Genomic_DNA"/>
</dbReference>
<protein>
    <submittedName>
        <fullName evidence="1">Uncharacterized protein</fullName>
    </submittedName>
</protein>
<evidence type="ECO:0000313" key="1">
    <source>
        <dbReference type="EMBL" id="KAJ7558611.1"/>
    </source>
</evidence>